<comment type="caution">
    <text evidence="2">The sequence shown here is derived from an EMBL/GenBank/DDBJ whole genome shotgun (WGS) entry which is preliminary data.</text>
</comment>
<feature type="non-terminal residue" evidence="2">
    <location>
        <position position="1"/>
    </location>
</feature>
<name>A0A0F9JAI0_9ZZZZ</name>
<feature type="region of interest" description="Disordered" evidence="1">
    <location>
        <begin position="66"/>
        <end position="106"/>
    </location>
</feature>
<evidence type="ECO:0000256" key="1">
    <source>
        <dbReference type="SAM" id="MobiDB-lite"/>
    </source>
</evidence>
<accession>A0A0F9JAI0</accession>
<proteinExistence type="predicted"/>
<protein>
    <submittedName>
        <fullName evidence="2">Uncharacterized protein</fullName>
    </submittedName>
</protein>
<evidence type="ECO:0000313" key="2">
    <source>
        <dbReference type="EMBL" id="KKM66588.1"/>
    </source>
</evidence>
<reference evidence="2" key="1">
    <citation type="journal article" date="2015" name="Nature">
        <title>Complex archaea that bridge the gap between prokaryotes and eukaryotes.</title>
        <authorList>
            <person name="Spang A."/>
            <person name="Saw J.H."/>
            <person name="Jorgensen S.L."/>
            <person name="Zaremba-Niedzwiedzka K."/>
            <person name="Martijn J."/>
            <person name="Lind A.E."/>
            <person name="van Eijk R."/>
            <person name="Schleper C."/>
            <person name="Guy L."/>
            <person name="Ettema T.J."/>
        </authorList>
    </citation>
    <scope>NUCLEOTIDE SEQUENCE</scope>
</reference>
<dbReference type="AlphaFoldDB" id="A0A0F9JAI0"/>
<sequence length="223" mass="25352">FIDLEGLTREGLSDVAGEWEFFYGELDRYFEDFVSAKEQRLDSLIGKLTDFRYDLEEYEEERLADIEERKENQRTPSRPQPIPRPSPRSTTGPTSQAPTQSSESYEIARRNADRIAIYNRQRQERLRELRAGDVTGYYGVGQVDLRNVGQAGQVSALLADALSRGRPAITIPSQLPARLPAVPPSRSVDRREIHVTADLLGVDPYMQEVVINTMLEIERNRGV</sequence>
<organism evidence="2">
    <name type="scientific">marine sediment metagenome</name>
    <dbReference type="NCBI Taxonomy" id="412755"/>
    <lineage>
        <taxon>unclassified sequences</taxon>
        <taxon>metagenomes</taxon>
        <taxon>ecological metagenomes</taxon>
    </lineage>
</organism>
<dbReference type="EMBL" id="LAZR01010499">
    <property type="protein sequence ID" value="KKM66588.1"/>
    <property type="molecule type" value="Genomic_DNA"/>
</dbReference>
<feature type="compositionally biased region" description="Low complexity" evidence="1">
    <location>
        <begin position="87"/>
        <end position="96"/>
    </location>
</feature>
<gene>
    <name evidence="2" type="ORF">LCGC14_1479710</name>
</gene>